<evidence type="ECO:0000256" key="5">
    <source>
        <dbReference type="ARBA" id="ARBA00022989"/>
    </source>
</evidence>
<evidence type="ECO:0000256" key="4">
    <source>
        <dbReference type="ARBA" id="ARBA00022692"/>
    </source>
</evidence>
<dbReference type="GO" id="GO:0008961">
    <property type="term" value="F:phosphatidylglycerol-prolipoprotein diacylglyceryl transferase activity"/>
    <property type="evidence" value="ECO:0007669"/>
    <property type="project" value="UniProtKB-UniRule"/>
</dbReference>
<dbReference type="PROSITE" id="PS01311">
    <property type="entry name" value="LGT"/>
    <property type="match status" value="1"/>
</dbReference>
<dbReference type="PANTHER" id="PTHR30589">
    <property type="entry name" value="PROLIPOPROTEIN DIACYLGLYCERYL TRANSFERASE"/>
    <property type="match status" value="1"/>
</dbReference>
<proteinExistence type="inferred from homology"/>
<gene>
    <name evidence="7 8" type="primary">lgt</name>
    <name evidence="8" type="ORF">Hs20B_16130</name>
</gene>
<keyword evidence="6 7" id="KW-0472">Membrane</keyword>
<dbReference type="AlphaFoldDB" id="A0A6A0B8Z6"/>
<evidence type="ECO:0000256" key="1">
    <source>
        <dbReference type="ARBA" id="ARBA00007150"/>
    </source>
</evidence>
<evidence type="ECO:0000256" key="3">
    <source>
        <dbReference type="ARBA" id="ARBA00022679"/>
    </source>
</evidence>
<dbReference type="Pfam" id="PF01790">
    <property type="entry name" value="LGT"/>
    <property type="match status" value="1"/>
</dbReference>
<dbReference type="NCBIfam" id="TIGR00544">
    <property type="entry name" value="lgt"/>
    <property type="match status" value="1"/>
</dbReference>
<dbReference type="EC" id="2.5.1.145" evidence="7"/>
<keyword evidence="8" id="KW-0449">Lipoprotein</keyword>
<name>A0A6A0B8Z6_9LACT</name>
<dbReference type="HAMAP" id="MF_01147">
    <property type="entry name" value="Lgt"/>
    <property type="match status" value="1"/>
</dbReference>
<dbReference type="InterPro" id="IPR001640">
    <property type="entry name" value="Lgt"/>
</dbReference>
<evidence type="ECO:0000313" key="9">
    <source>
        <dbReference type="Proteomes" id="UP000475928"/>
    </source>
</evidence>
<evidence type="ECO:0000313" key="8">
    <source>
        <dbReference type="EMBL" id="GFH41215.1"/>
    </source>
</evidence>
<accession>A0A6A0B8Z6</accession>
<dbReference type="UniPathway" id="UPA00664"/>
<comment type="caution">
    <text evidence="8">The sequence shown here is derived from an EMBL/GenBank/DDBJ whole genome shotgun (WGS) entry which is preliminary data.</text>
</comment>
<reference evidence="8 9" key="1">
    <citation type="submission" date="2020-02" db="EMBL/GenBank/DDBJ databases">
        <title>Draft genome sequence of Lactococcus sp. Hs20B0-1.</title>
        <authorList>
            <person name="Noda S."/>
            <person name="Yuki M."/>
            <person name="Ohkuma M."/>
        </authorList>
    </citation>
    <scope>NUCLEOTIDE SEQUENCE [LARGE SCALE GENOMIC DNA]</scope>
    <source>
        <strain evidence="8 9">Hs20B0-1</strain>
    </source>
</reference>
<keyword evidence="3 7" id="KW-0808">Transferase</keyword>
<keyword evidence="4 7" id="KW-0812">Transmembrane</keyword>
<comment type="function">
    <text evidence="7">Catalyzes the transfer of the diacylglyceryl group from phosphatidylglycerol to the sulfhydryl group of the N-terminal cysteine of a prolipoprotein, the first step in the formation of mature lipoproteins.</text>
</comment>
<dbReference type="PANTHER" id="PTHR30589:SF0">
    <property type="entry name" value="PHOSPHATIDYLGLYCEROL--PROLIPOPROTEIN DIACYLGLYCERYL TRANSFERASE"/>
    <property type="match status" value="1"/>
</dbReference>
<feature type="transmembrane region" description="Helical" evidence="7">
    <location>
        <begin position="205"/>
        <end position="223"/>
    </location>
</feature>
<dbReference type="Proteomes" id="UP000475928">
    <property type="component" value="Unassembled WGS sequence"/>
</dbReference>
<dbReference type="EMBL" id="BLLH01000010">
    <property type="protein sequence ID" value="GFH41215.1"/>
    <property type="molecule type" value="Genomic_DNA"/>
</dbReference>
<comment type="pathway">
    <text evidence="7">Protein modification; lipoprotein biosynthesis (diacylglyceryl transfer).</text>
</comment>
<feature type="transmembrane region" description="Helical" evidence="7">
    <location>
        <begin position="94"/>
        <end position="113"/>
    </location>
</feature>
<feature type="transmembrane region" description="Helical" evidence="7">
    <location>
        <begin position="20"/>
        <end position="39"/>
    </location>
</feature>
<feature type="transmembrane region" description="Helical" evidence="7">
    <location>
        <begin position="235"/>
        <end position="254"/>
    </location>
</feature>
<protein>
    <recommendedName>
        <fullName evidence="7">Phosphatidylglycerol--prolipoprotein diacylglyceryl transferase</fullName>
        <ecNumber evidence="7">2.5.1.145</ecNumber>
    </recommendedName>
</protein>
<comment type="similarity">
    <text evidence="1 7">Belongs to the Lgt family.</text>
</comment>
<evidence type="ECO:0000256" key="2">
    <source>
        <dbReference type="ARBA" id="ARBA00022475"/>
    </source>
</evidence>
<feature type="binding site" evidence="7">
    <location>
        <position position="137"/>
    </location>
    <ligand>
        <name>a 1,2-diacyl-sn-glycero-3-phospho-(1'-sn-glycerol)</name>
        <dbReference type="ChEBI" id="CHEBI:64716"/>
    </ligand>
</feature>
<keyword evidence="9" id="KW-1185">Reference proteome</keyword>
<keyword evidence="2 7" id="KW-1003">Cell membrane</keyword>
<feature type="transmembrane region" description="Helical" evidence="7">
    <location>
        <begin position="51"/>
        <end position="74"/>
    </location>
</feature>
<sequence length="265" mass="30159">MTNYLAAINPVALKLGPFEIHWYALCIVSGVVLAVFLAMKEAPRKKIKPDDVLDFILMAFPIAIIGARLYYVLFEFGYYSKHPSEIFAVWNGGLAIYGGLIAGTIVLVVFSYYKMIAPLDFLDIAVPGVLIAQAMGRWGNFVNQEAYGHAVKSLNYLPDFIKNQMLISGKYRTPTFLYESTWNVIGFVIVLALRHRLKWLKSGDLFAFYLVWYGLGRFVIEQMRTDSLMLGPLRVSQILSLILVIVGVIIWCYHHRPSKYFLNKQ</sequence>
<comment type="catalytic activity">
    <reaction evidence="7">
        <text>L-cysteinyl-[prolipoprotein] + a 1,2-diacyl-sn-glycero-3-phospho-(1'-sn-glycerol) = an S-1,2-diacyl-sn-glyceryl-L-cysteinyl-[prolipoprotein] + sn-glycerol 1-phosphate + H(+)</text>
        <dbReference type="Rhea" id="RHEA:56712"/>
        <dbReference type="Rhea" id="RHEA-COMP:14679"/>
        <dbReference type="Rhea" id="RHEA-COMP:14680"/>
        <dbReference type="ChEBI" id="CHEBI:15378"/>
        <dbReference type="ChEBI" id="CHEBI:29950"/>
        <dbReference type="ChEBI" id="CHEBI:57685"/>
        <dbReference type="ChEBI" id="CHEBI:64716"/>
        <dbReference type="ChEBI" id="CHEBI:140658"/>
        <dbReference type="EC" id="2.5.1.145"/>
    </reaction>
</comment>
<dbReference type="GO" id="GO:0042158">
    <property type="term" value="P:lipoprotein biosynthetic process"/>
    <property type="evidence" value="ECO:0007669"/>
    <property type="project" value="UniProtKB-UniRule"/>
</dbReference>
<dbReference type="GO" id="GO:0005886">
    <property type="term" value="C:plasma membrane"/>
    <property type="evidence" value="ECO:0007669"/>
    <property type="project" value="UniProtKB-SubCell"/>
</dbReference>
<comment type="subcellular location">
    <subcellularLocation>
        <location evidence="7">Cell membrane</location>
        <topology evidence="7">Multi-pass membrane protein</topology>
    </subcellularLocation>
</comment>
<dbReference type="RefSeq" id="WP_172357459.1">
    <property type="nucleotide sequence ID" value="NZ_BLLH01000010.1"/>
</dbReference>
<keyword evidence="5 7" id="KW-1133">Transmembrane helix</keyword>
<evidence type="ECO:0000256" key="6">
    <source>
        <dbReference type="ARBA" id="ARBA00023136"/>
    </source>
</evidence>
<organism evidence="8 9">
    <name type="scientific">Pseudolactococcus insecticola</name>
    <dbReference type="NCBI Taxonomy" id="2709158"/>
    <lineage>
        <taxon>Bacteria</taxon>
        <taxon>Bacillati</taxon>
        <taxon>Bacillota</taxon>
        <taxon>Bacilli</taxon>
        <taxon>Lactobacillales</taxon>
        <taxon>Streptococcaceae</taxon>
        <taxon>Pseudolactococcus</taxon>
    </lineage>
</organism>
<evidence type="ECO:0000256" key="7">
    <source>
        <dbReference type="HAMAP-Rule" id="MF_01147"/>
    </source>
</evidence>